<dbReference type="PANTHER" id="PTHR34202:SF1">
    <property type="entry name" value="UPF0548 PROTEIN"/>
    <property type="match status" value="1"/>
</dbReference>
<dbReference type="OrthoDB" id="120660at2"/>
<dbReference type="PIRSF" id="PIRSF010260">
    <property type="entry name" value="UCP010260"/>
    <property type="match status" value="1"/>
</dbReference>
<evidence type="ECO:0000313" key="2">
    <source>
        <dbReference type="EMBL" id="TNM36726.1"/>
    </source>
</evidence>
<dbReference type="InterPro" id="IPR018960">
    <property type="entry name" value="DUF1990"/>
</dbReference>
<dbReference type="EMBL" id="VDMP01000027">
    <property type="protein sequence ID" value="TNM36726.1"/>
    <property type="molecule type" value="Genomic_DNA"/>
</dbReference>
<dbReference type="Pfam" id="PF09348">
    <property type="entry name" value="DUF1990"/>
    <property type="match status" value="1"/>
</dbReference>
<dbReference type="AlphaFoldDB" id="A0A5C4VMZ8"/>
<proteinExistence type="predicted"/>
<organism evidence="2 3">
    <name type="scientific">Nocardioides albidus</name>
    <dbReference type="NCBI Taxonomy" id="1517589"/>
    <lineage>
        <taxon>Bacteria</taxon>
        <taxon>Bacillati</taxon>
        <taxon>Actinomycetota</taxon>
        <taxon>Actinomycetes</taxon>
        <taxon>Propionibacteriales</taxon>
        <taxon>Nocardioidaceae</taxon>
        <taxon>Nocardioides</taxon>
    </lineage>
</organism>
<dbReference type="InterPro" id="IPR014457">
    <property type="entry name" value="UCP010260"/>
</dbReference>
<reference evidence="2 3" key="1">
    <citation type="journal article" date="2016" name="Int. J. Syst. Evol. Microbiol.">
        <title>Nocardioides albidus sp. nov., an actinobacterium isolated from garden soil.</title>
        <authorList>
            <person name="Singh H."/>
            <person name="Du J."/>
            <person name="Trinh H."/>
            <person name="Won K."/>
            <person name="Yang J.E."/>
            <person name="Yin C."/>
            <person name="Kook M."/>
            <person name="Yi T.H."/>
        </authorList>
    </citation>
    <scope>NUCLEOTIDE SEQUENCE [LARGE SCALE GENOMIC DNA]</scope>
    <source>
        <strain evidence="2 3">CCTCC AB 2015297</strain>
    </source>
</reference>
<dbReference type="PANTHER" id="PTHR34202">
    <property type="entry name" value="UPF0548 PROTEIN"/>
    <property type="match status" value="1"/>
</dbReference>
<sequence>MRVRRLGFLSEAEAAQLRAAPWTYDAVGASGSGVVPAGYHALSRGHVLGQGRQVFERACRDLLEWQVQLRSGLGVRADGPVREGAVAVVRIGVGPAAVNAPVRVVRIVEQSDRVAFAYGTLPGHPESGEEEFAVAIDPAGDVTVRIEAFSRPALWWSRLAAPGARLVQVAVTGRYLRALA</sequence>
<gene>
    <name evidence="2" type="ORF">FHP29_21045</name>
</gene>
<feature type="domain" description="DUF1990" evidence="1">
    <location>
        <begin position="23"/>
        <end position="178"/>
    </location>
</feature>
<comment type="caution">
    <text evidence="2">The sequence shown here is derived from an EMBL/GenBank/DDBJ whole genome shotgun (WGS) entry which is preliminary data.</text>
</comment>
<accession>A0A5C4VMZ8</accession>
<dbReference type="Proteomes" id="UP000313231">
    <property type="component" value="Unassembled WGS sequence"/>
</dbReference>
<keyword evidence="3" id="KW-1185">Reference proteome</keyword>
<name>A0A5C4VMZ8_9ACTN</name>
<protein>
    <submittedName>
        <fullName evidence="2">DUF1990 domain-containing protein</fullName>
    </submittedName>
</protein>
<evidence type="ECO:0000259" key="1">
    <source>
        <dbReference type="Pfam" id="PF09348"/>
    </source>
</evidence>
<evidence type="ECO:0000313" key="3">
    <source>
        <dbReference type="Proteomes" id="UP000313231"/>
    </source>
</evidence>